<gene>
    <name evidence="5" type="ORF">LHYA1_G002647</name>
</gene>
<evidence type="ECO:0000313" key="6">
    <source>
        <dbReference type="Proteomes" id="UP000431533"/>
    </source>
</evidence>
<evidence type="ECO:0000313" key="5">
    <source>
        <dbReference type="EMBL" id="TVY28074.1"/>
    </source>
</evidence>
<proteinExistence type="inferred from homology"/>
<dbReference type="PANTHER" id="PTHR13486">
    <property type="entry name" value="TELOMERE LENGTH AND SILENCING PROTEIN 1 TLS1 FAMILY MEMBER"/>
    <property type="match status" value="1"/>
</dbReference>
<dbReference type="PANTHER" id="PTHR13486:SF2">
    <property type="entry name" value="SPLICING FACTOR C9ORF78"/>
    <property type="match status" value="1"/>
</dbReference>
<dbReference type="OrthoDB" id="5627at2759"/>
<comment type="caution">
    <text evidence="5">The sequence shown here is derived from an EMBL/GenBank/DDBJ whole genome shotgun (WGS) entry which is preliminary data.</text>
</comment>
<evidence type="ECO:0000256" key="3">
    <source>
        <dbReference type="ARBA" id="ARBA00023242"/>
    </source>
</evidence>
<feature type="compositionally biased region" description="Acidic residues" evidence="4">
    <location>
        <begin position="134"/>
        <end position="143"/>
    </location>
</feature>
<comment type="similarity">
    <text evidence="2">Belongs to the TLS1 family.</text>
</comment>
<organism evidence="5 6">
    <name type="scientific">Lachnellula hyalina</name>
    <dbReference type="NCBI Taxonomy" id="1316788"/>
    <lineage>
        <taxon>Eukaryota</taxon>
        <taxon>Fungi</taxon>
        <taxon>Dikarya</taxon>
        <taxon>Ascomycota</taxon>
        <taxon>Pezizomycotina</taxon>
        <taxon>Leotiomycetes</taxon>
        <taxon>Helotiales</taxon>
        <taxon>Lachnaceae</taxon>
        <taxon>Lachnellula</taxon>
    </lineage>
</organism>
<dbReference type="InterPro" id="IPR010756">
    <property type="entry name" value="Tls1-like"/>
</dbReference>
<dbReference type="GeneID" id="41982845"/>
<evidence type="ECO:0000256" key="1">
    <source>
        <dbReference type="ARBA" id="ARBA00004123"/>
    </source>
</evidence>
<dbReference type="Pfam" id="PF07052">
    <property type="entry name" value="Hep_59"/>
    <property type="match status" value="1"/>
</dbReference>
<feature type="region of interest" description="Disordered" evidence="4">
    <location>
        <begin position="67"/>
        <end position="217"/>
    </location>
</feature>
<keyword evidence="6" id="KW-1185">Reference proteome</keyword>
<dbReference type="Proteomes" id="UP000431533">
    <property type="component" value="Unassembled WGS sequence"/>
</dbReference>
<name>A0A8H8TZ99_9HELO</name>
<reference evidence="5 6" key="1">
    <citation type="submission" date="2018-05" db="EMBL/GenBank/DDBJ databases">
        <title>Genome sequencing and assembly of the regulated plant pathogen Lachnellula willkommii and related sister species for the development of diagnostic species identification markers.</title>
        <authorList>
            <person name="Giroux E."/>
            <person name="Bilodeau G."/>
        </authorList>
    </citation>
    <scope>NUCLEOTIDE SEQUENCE [LARGE SCALE GENOMIC DNA]</scope>
    <source>
        <strain evidence="5 6">CBS 185.66</strain>
    </source>
</reference>
<feature type="compositionally biased region" description="Basic and acidic residues" evidence="4">
    <location>
        <begin position="149"/>
        <end position="162"/>
    </location>
</feature>
<accession>A0A8H8TZ99</accession>
<evidence type="ECO:0000256" key="4">
    <source>
        <dbReference type="SAM" id="MobiDB-lite"/>
    </source>
</evidence>
<dbReference type="RefSeq" id="XP_031006862.1">
    <property type="nucleotide sequence ID" value="XM_031147622.1"/>
</dbReference>
<comment type="subcellular location">
    <subcellularLocation>
        <location evidence="1">Nucleus</location>
    </subcellularLocation>
</comment>
<protein>
    <submittedName>
        <fullName evidence="5">Uncharacterized protein</fullName>
    </submittedName>
</protein>
<dbReference type="AlphaFoldDB" id="A0A8H8TZ99"/>
<dbReference type="EMBL" id="QGMH01000037">
    <property type="protein sequence ID" value="TVY28074.1"/>
    <property type="molecule type" value="Genomic_DNA"/>
</dbReference>
<dbReference type="GO" id="GO:0005681">
    <property type="term" value="C:spliceosomal complex"/>
    <property type="evidence" value="ECO:0007669"/>
    <property type="project" value="TreeGrafter"/>
</dbReference>
<evidence type="ECO:0000256" key="2">
    <source>
        <dbReference type="ARBA" id="ARBA00007643"/>
    </source>
</evidence>
<dbReference type="GO" id="GO:0000398">
    <property type="term" value="P:mRNA splicing, via spliceosome"/>
    <property type="evidence" value="ECO:0007669"/>
    <property type="project" value="TreeGrafter"/>
</dbReference>
<sequence>MAYIDSELAKRQAAEGLAPVSAFAREGGGGTVGWKDESGLRKDIDVQRQPAALGKLMEIDLGDEARDRNVQRTDKARRRLGGEEVEEEVVQKPVKIRLGPDGKPWRGRKRRGSDDVKRDKLVEEVMRENRLEIYEEPQEEPPNNDDQGADDRIAEAFKRDFMDAVSQRQRKKTAPAPPPARGPGGKKEEEALKGPKLGGSRSARAAMRETMLKSAKK</sequence>
<feature type="compositionally biased region" description="Basic and acidic residues" evidence="4">
    <location>
        <begin position="112"/>
        <end position="133"/>
    </location>
</feature>
<keyword evidence="3" id="KW-0539">Nucleus</keyword>